<keyword evidence="6 9" id="KW-1133">Transmembrane helix</keyword>
<dbReference type="InterPro" id="IPR006667">
    <property type="entry name" value="SLC41_membr_dom"/>
</dbReference>
<evidence type="ECO:0000259" key="11">
    <source>
        <dbReference type="PROSITE" id="PS51371"/>
    </source>
</evidence>
<dbReference type="CDD" id="cd04606">
    <property type="entry name" value="CBS_pair_Mg_transporter"/>
    <property type="match status" value="1"/>
</dbReference>
<dbReference type="RefSeq" id="WP_012880056.1">
    <property type="nucleotide sequence ID" value="NC_013530.1"/>
</dbReference>
<feature type="domain" description="CBS" evidence="11">
    <location>
        <begin position="226"/>
        <end position="282"/>
    </location>
</feature>
<keyword evidence="3 9" id="KW-0813">Transport</keyword>
<dbReference type="OrthoDB" id="9790355at2"/>
<dbReference type="SMART" id="SM00116">
    <property type="entry name" value="CBS"/>
    <property type="match status" value="2"/>
</dbReference>
<dbReference type="InterPro" id="IPR038076">
    <property type="entry name" value="MgtE_N_sf"/>
</dbReference>
<keyword evidence="9" id="KW-1003">Cell membrane</keyword>
<evidence type="ECO:0000256" key="2">
    <source>
        <dbReference type="ARBA" id="ARBA00009749"/>
    </source>
</evidence>
<dbReference type="eggNOG" id="COG2239">
    <property type="taxonomic scope" value="Bacteria"/>
</dbReference>
<reference evidence="13" key="1">
    <citation type="submission" date="2009-11" db="EMBL/GenBank/DDBJ databases">
        <title>The complete chromosome of Xylanimonas cellulosilytica DSM 15894.</title>
        <authorList>
            <consortium name="US DOE Joint Genome Institute (JGI-PGF)"/>
            <person name="Lucas S."/>
            <person name="Copeland A."/>
            <person name="Lapidus A."/>
            <person name="Glavina del Rio T."/>
            <person name="Dalin E."/>
            <person name="Tice H."/>
            <person name="Bruce D."/>
            <person name="Goodwin L."/>
            <person name="Pitluck S."/>
            <person name="Kyrpides N."/>
            <person name="Mavromatis K."/>
            <person name="Ivanova N."/>
            <person name="Mikhailova N."/>
            <person name="Foster B."/>
            <person name="Clum A."/>
            <person name="Brettin T."/>
            <person name="Detter J.C."/>
            <person name="Han C."/>
            <person name="Larimer F."/>
            <person name="Land M."/>
            <person name="Hauser L."/>
            <person name="Markowitz V."/>
            <person name="Cheng J.F."/>
            <person name="Hugenholtz P."/>
            <person name="Woyke T."/>
            <person name="Wu D."/>
            <person name="Gehrich-Schroeter G."/>
            <person name="Schneider S."/>
            <person name="Pukall S.R."/>
            <person name="Klenk H.P."/>
            <person name="Eisen J.A."/>
        </authorList>
    </citation>
    <scope>NUCLEOTIDE SEQUENCE [LARGE SCALE GENOMIC DNA]</scope>
    <source>
        <strain evidence="13">DSM 15894 / CECT 5975 / LMG 20990 / XIL07</strain>
    </source>
</reference>
<comment type="function">
    <text evidence="9">Acts as a magnesium transporter.</text>
</comment>
<dbReference type="InterPro" id="IPR036739">
    <property type="entry name" value="SLC41_membr_dom_sf"/>
</dbReference>
<evidence type="ECO:0000313" key="12">
    <source>
        <dbReference type="EMBL" id="ACZ32316.1"/>
    </source>
</evidence>
<evidence type="ECO:0000256" key="3">
    <source>
        <dbReference type="ARBA" id="ARBA00022448"/>
    </source>
</evidence>
<dbReference type="KEGG" id="xce:Xcel_3316"/>
<dbReference type="InterPro" id="IPR006669">
    <property type="entry name" value="MgtE_transporter"/>
</dbReference>
<protein>
    <recommendedName>
        <fullName evidence="9">Magnesium transporter MgtE</fullName>
    </recommendedName>
</protein>
<dbReference type="Pfam" id="PF03448">
    <property type="entry name" value="MgtE_N"/>
    <property type="match status" value="1"/>
</dbReference>
<comment type="similarity">
    <text evidence="2 9">Belongs to the SLC41A transporter family.</text>
</comment>
<dbReference type="PROSITE" id="PS51371">
    <property type="entry name" value="CBS"/>
    <property type="match status" value="2"/>
</dbReference>
<evidence type="ECO:0000256" key="5">
    <source>
        <dbReference type="ARBA" id="ARBA00022842"/>
    </source>
</evidence>
<keyword evidence="13" id="KW-1185">Reference proteome</keyword>
<evidence type="ECO:0000256" key="6">
    <source>
        <dbReference type="ARBA" id="ARBA00022989"/>
    </source>
</evidence>
<proteinExistence type="inferred from homology"/>
<feature type="transmembrane region" description="Helical" evidence="9">
    <location>
        <begin position="384"/>
        <end position="405"/>
    </location>
</feature>
<evidence type="ECO:0000256" key="1">
    <source>
        <dbReference type="ARBA" id="ARBA00004141"/>
    </source>
</evidence>
<dbReference type="AlphaFoldDB" id="D1BRQ0"/>
<dbReference type="GO" id="GO:0005886">
    <property type="term" value="C:plasma membrane"/>
    <property type="evidence" value="ECO:0007669"/>
    <property type="project" value="UniProtKB-SubCell"/>
</dbReference>
<dbReference type="SMART" id="SM00924">
    <property type="entry name" value="MgtE_N"/>
    <property type="match status" value="1"/>
</dbReference>
<name>D1BRQ0_XYLCX</name>
<dbReference type="Pfam" id="PF01769">
    <property type="entry name" value="MgtE"/>
    <property type="match status" value="1"/>
</dbReference>
<keyword evidence="4 9" id="KW-0812">Transmembrane</keyword>
<accession>D1BRQ0</accession>
<evidence type="ECO:0000256" key="10">
    <source>
        <dbReference type="SAM" id="MobiDB-lite"/>
    </source>
</evidence>
<organism evidence="12 13">
    <name type="scientific">Xylanimonas cellulosilytica (strain DSM 15894 / JCM 12276 / CECT 5975 / KCTC 9989 / LMG 20990 / NBRC 107835 / XIL07)</name>
    <dbReference type="NCBI Taxonomy" id="446471"/>
    <lineage>
        <taxon>Bacteria</taxon>
        <taxon>Bacillati</taxon>
        <taxon>Actinomycetota</taxon>
        <taxon>Actinomycetes</taxon>
        <taxon>Micrococcales</taxon>
        <taxon>Promicromonosporaceae</taxon>
        <taxon>Xylanimonas</taxon>
    </lineage>
</organism>
<evidence type="ECO:0000256" key="9">
    <source>
        <dbReference type="RuleBase" id="RU362011"/>
    </source>
</evidence>
<feature type="region of interest" description="Disordered" evidence="10">
    <location>
        <begin position="1"/>
        <end position="36"/>
    </location>
</feature>
<feature type="transmembrane region" description="Helical" evidence="9">
    <location>
        <begin position="411"/>
        <end position="436"/>
    </location>
</feature>
<dbReference type="SUPFAM" id="SSF161093">
    <property type="entry name" value="MgtE membrane domain-like"/>
    <property type="match status" value="1"/>
</dbReference>
<evidence type="ECO:0000256" key="4">
    <source>
        <dbReference type="ARBA" id="ARBA00022692"/>
    </source>
</evidence>
<dbReference type="SUPFAM" id="SSF54631">
    <property type="entry name" value="CBS-domain pair"/>
    <property type="match status" value="1"/>
</dbReference>
<feature type="transmembrane region" description="Helical" evidence="9">
    <location>
        <begin position="448"/>
        <end position="471"/>
    </location>
</feature>
<keyword evidence="5 9" id="KW-0460">Magnesium</keyword>
<dbReference type="Gene3D" id="1.25.60.10">
    <property type="entry name" value="MgtE N-terminal domain-like"/>
    <property type="match status" value="1"/>
</dbReference>
<keyword evidence="8" id="KW-0129">CBS domain</keyword>
<feature type="transmembrane region" description="Helical" evidence="9">
    <location>
        <begin position="342"/>
        <end position="363"/>
    </location>
</feature>
<evidence type="ECO:0000256" key="7">
    <source>
        <dbReference type="ARBA" id="ARBA00023136"/>
    </source>
</evidence>
<reference evidence="12 13" key="2">
    <citation type="journal article" date="2010" name="Stand. Genomic Sci.">
        <title>Complete genome sequence of Xylanimonas cellulosilytica type strain (XIL07).</title>
        <authorList>
            <person name="Foster B."/>
            <person name="Pukall R."/>
            <person name="Abt B."/>
            <person name="Nolan M."/>
            <person name="Glavina Del Rio T."/>
            <person name="Chen F."/>
            <person name="Lucas S."/>
            <person name="Tice H."/>
            <person name="Pitluck S."/>
            <person name="Cheng J.-F."/>
            <person name="Chertkov O."/>
            <person name="Brettin T."/>
            <person name="Han C."/>
            <person name="Detter J.C."/>
            <person name="Bruce D."/>
            <person name="Goodwin L."/>
            <person name="Ivanova N."/>
            <person name="Mavromatis K."/>
            <person name="Pati A."/>
            <person name="Mikhailova N."/>
            <person name="Chen A."/>
            <person name="Palaniappan K."/>
            <person name="Land M."/>
            <person name="Hauser L."/>
            <person name="Chang Y.-J."/>
            <person name="Jeffries C.D."/>
            <person name="Chain P."/>
            <person name="Rohde M."/>
            <person name="Goeker M."/>
            <person name="Bristow J."/>
            <person name="Eisen J.A."/>
            <person name="Markowitz V."/>
            <person name="Hugenholtz P."/>
            <person name="Kyrpides N.C."/>
            <person name="Klenk H.-P."/>
            <person name="Lapidus A."/>
        </authorList>
    </citation>
    <scope>NUCLEOTIDE SEQUENCE [LARGE SCALE GENOMIC DNA]</scope>
    <source>
        <strain evidence="13">DSM 15894 / CECT 5975 / LMG 20990 / XIL07</strain>
    </source>
</reference>
<gene>
    <name evidence="12" type="ordered locus">Xcel_3316</name>
</gene>
<dbReference type="EMBL" id="CP001821">
    <property type="protein sequence ID" value="ACZ32316.1"/>
    <property type="molecule type" value="Genomic_DNA"/>
</dbReference>
<dbReference type="InterPro" id="IPR000644">
    <property type="entry name" value="CBS_dom"/>
</dbReference>
<dbReference type="GO" id="GO:0046872">
    <property type="term" value="F:metal ion binding"/>
    <property type="evidence" value="ECO:0007669"/>
    <property type="project" value="UniProtKB-KW"/>
</dbReference>
<dbReference type="GO" id="GO:0015095">
    <property type="term" value="F:magnesium ion transmembrane transporter activity"/>
    <property type="evidence" value="ECO:0007669"/>
    <property type="project" value="UniProtKB-UniRule"/>
</dbReference>
<feature type="domain" description="CBS" evidence="11">
    <location>
        <begin position="162"/>
        <end position="224"/>
    </location>
</feature>
<sequence length="473" mass="50285">MTPPVTPAQNPATGQIPAAEARGPRNEPRNTKDDSLRDLIERGDFAGAQAWARERQVWEVVDEIDRMRPVDAVAAFRLLDPERAFDVFEDLEPNGQQAILEVMRGAEFSEFVDSLEPDDRARMLGELPAKVARRVLAGLSPEERAMTATMLGYPEDSAGRYMTPQVVVLRENLSAGAALAHVRARGADAETIYTLPVVDTQRRLTGVVDLRELVLADAETTVAELVVTSPPHVRATEPAERAARLMADENILDLPVVDAEGRLLGLLTFDDADEVIEDADSEDASRQGGAQHWGGHYMAVSVLQLARTRAVWLVLLLVVSLLTVTVAHGFEDALEEVAALALFIPLLIGTGGKVGTQASSACVRALAIGEVRPSDMVRVTLREAATGLLLGAGLGLLAIGAGLFFTGLDVAVVVGVSLLLICLLGALVGGLSPLVARRFGIDPALVSAPVVTTVVDVLGLVIYFVVASALLGL</sequence>
<comment type="subcellular location">
    <subcellularLocation>
        <location evidence="9">Cell membrane</location>
        <topology evidence="9">Multi-pass membrane protein</topology>
    </subcellularLocation>
    <subcellularLocation>
        <location evidence="1">Membrane</location>
        <topology evidence="1">Multi-pass membrane protein</topology>
    </subcellularLocation>
</comment>
<feature type="transmembrane region" description="Helical" evidence="9">
    <location>
        <begin position="310"/>
        <end position="330"/>
    </location>
</feature>
<keyword evidence="9" id="KW-0479">Metal-binding</keyword>
<dbReference type="Gene3D" id="1.10.357.20">
    <property type="entry name" value="SLC41 divalent cation transporters, integral membrane domain"/>
    <property type="match status" value="1"/>
</dbReference>
<dbReference type="Proteomes" id="UP000002255">
    <property type="component" value="Chromosome"/>
</dbReference>
<dbReference type="NCBIfam" id="TIGR00400">
    <property type="entry name" value="mgtE"/>
    <property type="match status" value="1"/>
</dbReference>
<dbReference type="HOGENOM" id="CLU_037408_2_2_11"/>
<dbReference type="InterPro" id="IPR006668">
    <property type="entry name" value="Mg_transptr_MgtE_intracell_dom"/>
</dbReference>
<dbReference type="PANTHER" id="PTHR43773:SF1">
    <property type="entry name" value="MAGNESIUM TRANSPORTER MGTE"/>
    <property type="match status" value="1"/>
</dbReference>
<dbReference type="Gene3D" id="3.10.580.10">
    <property type="entry name" value="CBS-domain"/>
    <property type="match status" value="1"/>
</dbReference>
<dbReference type="PANTHER" id="PTHR43773">
    <property type="entry name" value="MAGNESIUM TRANSPORTER MGTE"/>
    <property type="match status" value="1"/>
</dbReference>
<evidence type="ECO:0000256" key="8">
    <source>
        <dbReference type="PROSITE-ProRule" id="PRU00703"/>
    </source>
</evidence>
<dbReference type="Pfam" id="PF00571">
    <property type="entry name" value="CBS"/>
    <property type="match status" value="2"/>
</dbReference>
<comment type="subunit">
    <text evidence="9">Homodimer.</text>
</comment>
<feature type="compositionally biased region" description="Basic and acidic residues" evidence="10">
    <location>
        <begin position="22"/>
        <end position="36"/>
    </location>
</feature>
<keyword evidence="7 9" id="KW-0472">Membrane</keyword>
<evidence type="ECO:0000313" key="13">
    <source>
        <dbReference type="Proteomes" id="UP000002255"/>
    </source>
</evidence>
<dbReference type="InterPro" id="IPR046342">
    <property type="entry name" value="CBS_dom_sf"/>
</dbReference>
<dbReference type="SUPFAM" id="SSF158791">
    <property type="entry name" value="MgtE N-terminal domain-like"/>
    <property type="match status" value="1"/>
</dbReference>